<evidence type="ECO:0000313" key="2">
    <source>
        <dbReference type="Proteomes" id="UP000001739"/>
    </source>
</evidence>
<dbReference type="HOGENOM" id="CLU_1068232_0_0_4"/>
<reference evidence="1 2" key="1">
    <citation type="journal article" date="2011" name="J. Bacteriol.">
        <title>Complete genome sequence of the plant growth-promoting endophyte Burkholderia phytofirmans strain PsJN.</title>
        <authorList>
            <person name="Weilharter A."/>
            <person name="Mitter B."/>
            <person name="Shin M.V."/>
            <person name="Chain P.S."/>
            <person name="Nowak J."/>
            <person name="Sessitsch A."/>
        </authorList>
    </citation>
    <scope>NUCLEOTIDE SEQUENCE [LARGE SCALE GENOMIC DNA]</scope>
    <source>
        <strain evidence="2">DSM 17436 / LMG 22146 / PsJN</strain>
    </source>
</reference>
<protein>
    <recommendedName>
        <fullName evidence="3">DNA-binding protein</fullName>
    </recommendedName>
</protein>
<dbReference type="Proteomes" id="UP000001739">
    <property type="component" value="Chromosome 1"/>
</dbReference>
<dbReference type="AlphaFoldDB" id="B2T0X5"/>
<proteinExistence type="predicted"/>
<dbReference type="eggNOG" id="ENOG5033Y9H">
    <property type="taxonomic scope" value="Bacteria"/>
</dbReference>
<dbReference type="EMBL" id="CP001052">
    <property type="protein sequence ID" value="ACD14695.1"/>
    <property type="molecule type" value="Genomic_DNA"/>
</dbReference>
<evidence type="ECO:0000313" key="1">
    <source>
        <dbReference type="EMBL" id="ACD14695.1"/>
    </source>
</evidence>
<dbReference type="STRING" id="398527.Bphyt_0268"/>
<accession>B2T0X5</accession>
<name>B2T0X5_PARPJ</name>
<gene>
    <name evidence="1" type="ordered locus">Bphyt_0268</name>
</gene>
<dbReference type="KEGG" id="bpy:Bphyt_0268"/>
<evidence type="ECO:0008006" key="3">
    <source>
        <dbReference type="Google" id="ProtNLM"/>
    </source>
</evidence>
<organism evidence="1 2">
    <name type="scientific">Paraburkholderia phytofirmans (strain DSM 17436 / LMG 22146 / PsJN)</name>
    <name type="common">Burkholderia phytofirmans</name>
    <dbReference type="NCBI Taxonomy" id="398527"/>
    <lineage>
        <taxon>Bacteria</taxon>
        <taxon>Pseudomonadati</taxon>
        <taxon>Pseudomonadota</taxon>
        <taxon>Betaproteobacteria</taxon>
        <taxon>Burkholderiales</taxon>
        <taxon>Burkholderiaceae</taxon>
        <taxon>Paraburkholderia</taxon>
    </lineage>
</organism>
<sequence>MVVLGCYTGENGIVSTTLEDRVILLLREQSGDDARVSYDEEEPGRPLLGGHGFWERLAERTGVLSRRWRKVYAREQKVTSDMLQALARLFPSYAFWLATGITDATNGHTAPATAQTFPERLHVDSPESSAYFHASIELADRLFREGRVNAEDDAERLYAAERTRPLAHWHDSPLAEVAYRLAGTPEYAGLQQLWERREGERAVRGRRIAGKDRPGGRRRTEAVAPGAQSAVLGVDARTAHQDVWDLFYVPAGRMPGNRKR</sequence>